<dbReference type="EMBL" id="JXCE01000974">
    <property type="protein sequence ID" value="KPA35645.1"/>
    <property type="molecule type" value="Genomic_DNA"/>
</dbReference>
<comment type="caution">
    <text evidence="1">The sequence shown here is derived from an EMBL/GenBank/DDBJ whole genome shotgun (WGS) entry which is preliminary data.</text>
</comment>
<gene>
    <name evidence="1" type="ORF">FLAG1_11641</name>
</gene>
<reference evidence="1 2" key="1">
    <citation type="submission" date="2015-04" db="EMBL/GenBank/DDBJ databases">
        <title>The draft genome sequence of Fusarium langsethiae, a T-2/HT-2 mycotoxin producer.</title>
        <authorList>
            <person name="Lysoe E."/>
            <person name="Divon H.H."/>
            <person name="Terzi V."/>
            <person name="Orru L."/>
            <person name="Lamontanara A."/>
            <person name="Kolseth A.-K."/>
            <person name="Frandsen R.J."/>
            <person name="Nielsen K."/>
            <person name="Thrane U."/>
        </authorList>
    </citation>
    <scope>NUCLEOTIDE SEQUENCE [LARGE SCALE GENOMIC DNA]</scope>
    <source>
        <strain evidence="1 2">Fl201059</strain>
    </source>
</reference>
<name>A0A0N0DAR2_FUSLA</name>
<keyword evidence="2" id="KW-1185">Reference proteome</keyword>
<accession>A0A0N0DAR2</accession>
<proteinExistence type="predicted"/>
<evidence type="ECO:0008006" key="3">
    <source>
        <dbReference type="Google" id="ProtNLM"/>
    </source>
</evidence>
<dbReference type="Proteomes" id="UP000037904">
    <property type="component" value="Unassembled WGS sequence"/>
</dbReference>
<protein>
    <recommendedName>
        <fullName evidence="3">Heterokaryon incompatibility domain-containing protein</fullName>
    </recommendedName>
</protein>
<evidence type="ECO:0000313" key="2">
    <source>
        <dbReference type="Proteomes" id="UP000037904"/>
    </source>
</evidence>
<organism evidence="1 2">
    <name type="scientific">Fusarium langsethiae</name>
    <dbReference type="NCBI Taxonomy" id="179993"/>
    <lineage>
        <taxon>Eukaryota</taxon>
        <taxon>Fungi</taxon>
        <taxon>Dikarya</taxon>
        <taxon>Ascomycota</taxon>
        <taxon>Pezizomycotina</taxon>
        <taxon>Sordariomycetes</taxon>
        <taxon>Hypocreomycetidae</taxon>
        <taxon>Hypocreales</taxon>
        <taxon>Nectriaceae</taxon>
        <taxon>Fusarium</taxon>
    </lineage>
</organism>
<dbReference type="AlphaFoldDB" id="A0A0N0DAR2"/>
<sequence>MLLASGWMMRLWTLQEAFVSRQLHLAMREHGEGTQEIFNLSRIWTNNERPEALSVSMTAMIKRKLDQNLMKSGAPGEQCDIGYPTELTEEGLIVHYPGFLLHPTKEKLREIISSQNARNTFDLCVGRGLDEWYRIVAARKTGQFDDVTPPSVENHQPIVEDLIRRLDSNSPLEIGVILSRPRPVTARGEIGLLVEIYNVEETNSFKEGHPTREVLMLYCRIIRRIEVRRLSGCAEDFIQEAGCQQIPQCDPVLSRYEKFRKENVCGVQLNENQGWCVDGFDYTPISPQNQSEAPSPPVQQSIIKRFTDIFLGQP</sequence>
<evidence type="ECO:0000313" key="1">
    <source>
        <dbReference type="EMBL" id="KPA35645.1"/>
    </source>
</evidence>